<gene>
    <name evidence="1" type="ORF">CR513_59567</name>
</gene>
<keyword evidence="2" id="KW-1185">Reference proteome</keyword>
<feature type="non-terminal residue" evidence="1">
    <location>
        <position position="1"/>
    </location>
</feature>
<protein>
    <recommendedName>
        <fullName evidence="3">Copia protein</fullName>
    </recommendedName>
</protein>
<dbReference type="InterPro" id="IPR039537">
    <property type="entry name" value="Retrotran_Ty1/copia-like"/>
</dbReference>
<dbReference type="AlphaFoldDB" id="A0A371E7W2"/>
<dbReference type="SUPFAM" id="SSF53098">
    <property type="entry name" value="Ribonuclease H-like"/>
    <property type="match status" value="1"/>
</dbReference>
<dbReference type="PANTHER" id="PTHR42648">
    <property type="entry name" value="TRANSPOSASE, PUTATIVE-RELATED"/>
    <property type="match status" value="1"/>
</dbReference>
<dbReference type="PANTHER" id="PTHR42648:SF28">
    <property type="entry name" value="TRANSPOSON-ENCODED PROTEIN WITH RIBONUCLEASE H-LIKE AND RETROVIRUS ZINC FINGER-LIKE DOMAINS"/>
    <property type="match status" value="1"/>
</dbReference>
<dbReference type="InterPro" id="IPR036397">
    <property type="entry name" value="RNaseH_sf"/>
</dbReference>
<dbReference type="Gene3D" id="3.30.420.10">
    <property type="entry name" value="Ribonuclease H-like superfamily/Ribonuclease H"/>
    <property type="match status" value="1"/>
</dbReference>
<evidence type="ECO:0000313" key="2">
    <source>
        <dbReference type="Proteomes" id="UP000257109"/>
    </source>
</evidence>
<accession>A0A371E7W2</accession>
<name>A0A371E7W2_MUCPR</name>
<reference evidence="1" key="1">
    <citation type="submission" date="2018-05" db="EMBL/GenBank/DDBJ databases">
        <title>Draft genome of Mucuna pruriens seed.</title>
        <authorList>
            <person name="Nnadi N.E."/>
            <person name="Vos R."/>
            <person name="Hasami M.H."/>
            <person name="Devisetty U.K."/>
            <person name="Aguiy J.C."/>
        </authorList>
    </citation>
    <scope>NUCLEOTIDE SEQUENCE [LARGE SCALE GENOMIC DNA]</scope>
    <source>
        <strain evidence="1">JCA_2017</strain>
    </source>
</reference>
<dbReference type="InterPro" id="IPR012337">
    <property type="entry name" value="RNaseH-like_sf"/>
</dbReference>
<proteinExistence type="predicted"/>
<evidence type="ECO:0008006" key="3">
    <source>
        <dbReference type="Google" id="ProtNLM"/>
    </source>
</evidence>
<dbReference type="OrthoDB" id="422839at2759"/>
<dbReference type="GO" id="GO:0003676">
    <property type="term" value="F:nucleic acid binding"/>
    <property type="evidence" value="ECO:0007669"/>
    <property type="project" value="InterPro"/>
</dbReference>
<evidence type="ECO:0000313" key="1">
    <source>
        <dbReference type="EMBL" id="RDX62135.1"/>
    </source>
</evidence>
<sequence length="166" mass="19711">MLHTLEKSKVVQRGNHTLIDMVRFLLSHSSLPIFLWGDALRTSVYIFNQVPSKFVSKTPFKQMIGRKPSCKEEVRPYNPQQKKLDLKIVSDFFTSYYRERKPYILDDYVEYLQEHEFDLHDDDDPITFLEVIFSPHAFNLLNTMHDELSSKSHNNVWDLVEFQPET</sequence>
<comment type="caution">
    <text evidence="1">The sequence shown here is derived from an EMBL/GenBank/DDBJ whole genome shotgun (WGS) entry which is preliminary data.</text>
</comment>
<dbReference type="Proteomes" id="UP000257109">
    <property type="component" value="Unassembled WGS sequence"/>
</dbReference>
<dbReference type="EMBL" id="QJKJ01015661">
    <property type="protein sequence ID" value="RDX62135.1"/>
    <property type="molecule type" value="Genomic_DNA"/>
</dbReference>
<organism evidence="1 2">
    <name type="scientific">Mucuna pruriens</name>
    <name type="common">Velvet bean</name>
    <name type="synonym">Dolichos pruriens</name>
    <dbReference type="NCBI Taxonomy" id="157652"/>
    <lineage>
        <taxon>Eukaryota</taxon>
        <taxon>Viridiplantae</taxon>
        <taxon>Streptophyta</taxon>
        <taxon>Embryophyta</taxon>
        <taxon>Tracheophyta</taxon>
        <taxon>Spermatophyta</taxon>
        <taxon>Magnoliopsida</taxon>
        <taxon>eudicotyledons</taxon>
        <taxon>Gunneridae</taxon>
        <taxon>Pentapetalae</taxon>
        <taxon>rosids</taxon>
        <taxon>fabids</taxon>
        <taxon>Fabales</taxon>
        <taxon>Fabaceae</taxon>
        <taxon>Papilionoideae</taxon>
        <taxon>50 kb inversion clade</taxon>
        <taxon>NPAAA clade</taxon>
        <taxon>indigoferoid/millettioid clade</taxon>
        <taxon>Phaseoleae</taxon>
        <taxon>Mucuna</taxon>
    </lineage>
</organism>